<keyword evidence="1" id="KW-0645">Protease</keyword>
<evidence type="ECO:0000256" key="3">
    <source>
        <dbReference type="ARBA" id="ARBA00022695"/>
    </source>
</evidence>
<dbReference type="GO" id="GO:0046872">
    <property type="term" value="F:metal ion binding"/>
    <property type="evidence" value="ECO:0007669"/>
    <property type="project" value="UniProtKB-KW"/>
</dbReference>
<reference evidence="16 17" key="1">
    <citation type="submission" date="2024-02" db="EMBL/GenBank/DDBJ databases">
        <title>High-quality chromosome-scale genome assembly of Pensacola bahiagrass (Paspalum notatum Flugge var. saurae).</title>
        <authorList>
            <person name="Vega J.M."/>
            <person name="Podio M."/>
            <person name="Orjuela J."/>
            <person name="Siena L.A."/>
            <person name="Pessino S.C."/>
            <person name="Combes M.C."/>
            <person name="Mariac C."/>
            <person name="Albertini E."/>
            <person name="Pupilli F."/>
            <person name="Ortiz J.P.A."/>
            <person name="Leblanc O."/>
        </authorList>
    </citation>
    <scope>NUCLEOTIDE SEQUENCE [LARGE SCALE GENOMIC DNA]</scope>
    <source>
        <strain evidence="16">R1</strain>
        <tissue evidence="16">Leaf</tissue>
    </source>
</reference>
<dbReference type="Pfam" id="PF17921">
    <property type="entry name" value="Integrase_H2C2"/>
    <property type="match status" value="1"/>
</dbReference>
<dbReference type="PROSITE" id="PS50994">
    <property type="entry name" value="INTEGRASE"/>
    <property type="match status" value="1"/>
</dbReference>
<evidence type="ECO:0000256" key="7">
    <source>
        <dbReference type="ARBA" id="ARBA00022759"/>
    </source>
</evidence>
<evidence type="ECO:0000256" key="6">
    <source>
        <dbReference type="ARBA" id="ARBA00022750"/>
    </source>
</evidence>
<evidence type="ECO:0000313" key="16">
    <source>
        <dbReference type="EMBL" id="WVZ97388.1"/>
    </source>
</evidence>
<keyword evidence="17" id="KW-1185">Reference proteome</keyword>
<sequence length="678" mass="79055">MAKPMTSLTKKNAKYVWVSNCEEAFQTLKKLLTFAPVLAQPDVTKPFDVYCDASGNGLGCVLMQEGRVIAYASRQLRKHEANYPTHDFELAAVVHALKIWRHYLLGSTYHIYTDHKSLKYILTQPELNMRQRRWLELMKDYDLEIHYHPGKANVVTDALSRKAHCNVIEARPTARVICCEMNEIEMPREQHTKLYNLIIEPTIKDQITEAHKKDKGMAHIRDGINEKKKDCFKLDEEGVLWFKNRLVVPKDMELRKKILDEAHTSMFTMHPGSNKMYQDLKQKFWWIQIAKYVFECDVCQRVKADHLKPAGMLQPLAVPAWKWEDVHMDFIVGLPRTQKGYNSIWVIIDRLTKSAHFLPVKTHYTPATYAELYISRIVSLHDHHFRSRLVVCVSLLGAFASYPWNPIDSKSAYHPQTSGQVERVNQILEDMLRECALTYSAKWDECLPLAEFAYNNNYQKSLEMAPFEALYGRRCRTPLNWSEPGECVTFGPDLVTQDEEQVKLIHSNLRKAQSRQKSYSDKRRRPLVFEEGDHVYIKVSPMKGVHRFGVKGKLAPRYVGPFKIIERCGSVAYRLELPPHLATVHDVFHVSQLKKCLRVPEEMVDTSQIQIQPDLTYEEHPIKILDKKQRSTRRRAINFYKVQWSNHSEEEATWEQEEFLQAKYPDFLPSTSNEYVTL</sequence>
<dbReference type="InterPro" id="IPR016197">
    <property type="entry name" value="Chromo-like_dom_sf"/>
</dbReference>
<dbReference type="SUPFAM" id="SSF54160">
    <property type="entry name" value="Chromo domain-like"/>
    <property type="match status" value="1"/>
</dbReference>
<keyword evidence="2" id="KW-0808">Transferase</keyword>
<keyword evidence="12" id="KW-0239">DNA-directed DNA polymerase</keyword>
<proteinExistence type="predicted"/>
<accession>A0AAQ3UTV5</accession>
<evidence type="ECO:0000256" key="12">
    <source>
        <dbReference type="ARBA" id="ARBA00022932"/>
    </source>
</evidence>
<dbReference type="SUPFAM" id="SSF53098">
    <property type="entry name" value="Ribonuclease H-like"/>
    <property type="match status" value="1"/>
</dbReference>
<dbReference type="SUPFAM" id="SSF56672">
    <property type="entry name" value="DNA/RNA polymerases"/>
    <property type="match status" value="1"/>
</dbReference>
<keyword evidence="7" id="KW-0255">Endonuclease</keyword>
<dbReference type="GO" id="GO:0003964">
    <property type="term" value="F:RNA-directed DNA polymerase activity"/>
    <property type="evidence" value="ECO:0007669"/>
    <property type="project" value="UniProtKB-KW"/>
</dbReference>
<dbReference type="AlphaFoldDB" id="A0AAQ3UTV5"/>
<evidence type="ECO:0000256" key="2">
    <source>
        <dbReference type="ARBA" id="ARBA00022679"/>
    </source>
</evidence>
<dbReference type="Pfam" id="PF17917">
    <property type="entry name" value="RT_RNaseH"/>
    <property type="match status" value="1"/>
</dbReference>
<evidence type="ECO:0000313" key="17">
    <source>
        <dbReference type="Proteomes" id="UP001341281"/>
    </source>
</evidence>
<evidence type="ECO:0000256" key="10">
    <source>
        <dbReference type="ARBA" id="ARBA00022908"/>
    </source>
</evidence>
<name>A0AAQ3UTV5_PASNO</name>
<keyword evidence="6" id="KW-0064">Aspartyl protease</keyword>
<dbReference type="InterPro" id="IPR050951">
    <property type="entry name" value="Retrovirus_Pol_polyprotein"/>
</dbReference>
<evidence type="ECO:0000256" key="8">
    <source>
        <dbReference type="ARBA" id="ARBA00022801"/>
    </source>
</evidence>
<dbReference type="GO" id="GO:0003887">
    <property type="term" value="F:DNA-directed DNA polymerase activity"/>
    <property type="evidence" value="ECO:0007669"/>
    <property type="project" value="UniProtKB-KW"/>
</dbReference>
<evidence type="ECO:0000256" key="4">
    <source>
        <dbReference type="ARBA" id="ARBA00022722"/>
    </source>
</evidence>
<dbReference type="Gene3D" id="3.10.20.370">
    <property type="match status" value="1"/>
</dbReference>
<dbReference type="EMBL" id="CP144754">
    <property type="protein sequence ID" value="WVZ97388.1"/>
    <property type="molecule type" value="Genomic_DNA"/>
</dbReference>
<dbReference type="InterPro" id="IPR036397">
    <property type="entry name" value="RNaseH_sf"/>
</dbReference>
<dbReference type="CDD" id="cd09274">
    <property type="entry name" value="RNase_HI_RT_Ty3"/>
    <property type="match status" value="1"/>
</dbReference>
<dbReference type="Gene3D" id="3.30.420.10">
    <property type="entry name" value="Ribonuclease H-like superfamily/Ribonuclease H"/>
    <property type="match status" value="1"/>
</dbReference>
<gene>
    <name evidence="16" type="ORF">U9M48_042930</name>
</gene>
<dbReference type="InterPro" id="IPR001584">
    <property type="entry name" value="Integrase_cat-core"/>
</dbReference>
<dbReference type="Gene3D" id="1.10.340.70">
    <property type="match status" value="1"/>
</dbReference>
<dbReference type="InterPro" id="IPR043502">
    <property type="entry name" value="DNA/RNA_pol_sf"/>
</dbReference>
<keyword evidence="14" id="KW-0233">DNA recombination</keyword>
<dbReference type="GO" id="GO:0004519">
    <property type="term" value="F:endonuclease activity"/>
    <property type="evidence" value="ECO:0007669"/>
    <property type="project" value="UniProtKB-KW"/>
</dbReference>
<evidence type="ECO:0000256" key="14">
    <source>
        <dbReference type="ARBA" id="ARBA00023172"/>
    </source>
</evidence>
<dbReference type="PANTHER" id="PTHR37984">
    <property type="entry name" value="PROTEIN CBG26694"/>
    <property type="match status" value="1"/>
</dbReference>
<dbReference type="GO" id="GO:0006508">
    <property type="term" value="P:proteolysis"/>
    <property type="evidence" value="ECO:0007669"/>
    <property type="project" value="UniProtKB-KW"/>
</dbReference>
<dbReference type="Proteomes" id="UP001341281">
    <property type="component" value="Chromosome 10"/>
</dbReference>
<dbReference type="GO" id="GO:0006310">
    <property type="term" value="P:DNA recombination"/>
    <property type="evidence" value="ECO:0007669"/>
    <property type="project" value="UniProtKB-KW"/>
</dbReference>
<keyword evidence="13" id="KW-0238">DNA-binding</keyword>
<evidence type="ECO:0000256" key="13">
    <source>
        <dbReference type="ARBA" id="ARBA00023125"/>
    </source>
</evidence>
<evidence type="ECO:0000256" key="11">
    <source>
        <dbReference type="ARBA" id="ARBA00022918"/>
    </source>
</evidence>
<dbReference type="Pfam" id="PF00385">
    <property type="entry name" value="Chromo"/>
    <property type="match status" value="1"/>
</dbReference>
<keyword evidence="10" id="KW-0229">DNA integration</keyword>
<dbReference type="InterPro" id="IPR041373">
    <property type="entry name" value="RT_RNaseH"/>
</dbReference>
<dbReference type="InterPro" id="IPR023780">
    <property type="entry name" value="Chromo_domain"/>
</dbReference>
<dbReference type="Pfam" id="PF24626">
    <property type="entry name" value="SH3_Tf2-1"/>
    <property type="match status" value="1"/>
</dbReference>
<dbReference type="Gene3D" id="2.40.50.40">
    <property type="match status" value="1"/>
</dbReference>
<dbReference type="GO" id="GO:0004190">
    <property type="term" value="F:aspartic-type endopeptidase activity"/>
    <property type="evidence" value="ECO:0007669"/>
    <property type="project" value="UniProtKB-KW"/>
</dbReference>
<keyword evidence="11" id="KW-0695">RNA-directed DNA polymerase</keyword>
<evidence type="ECO:0000259" key="15">
    <source>
        <dbReference type="PROSITE" id="PS50994"/>
    </source>
</evidence>
<dbReference type="InterPro" id="IPR056924">
    <property type="entry name" value="SH3_Tf2-1"/>
</dbReference>
<dbReference type="InterPro" id="IPR041588">
    <property type="entry name" value="Integrase_H2C2"/>
</dbReference>
<protein>
    <recommendedName>
        <fullName evidence="15">Integrase catalytic domain-containing protein</fullName>
    </recommendedName>
</protein>
<keyword evidence="8" id="KW-0378">Hydrolase</keyword>
<evidence type="ECO:0000256" key="5">
    <source>
        <dbReference type="ARBA" id="ARBA00022723"/>
    </source>
</evidence>
<keyword evidence="4" id="KW-0540">Nuclease</keyword>
<keyword evidence="9" id="KW-0460">Magnesium</keyword>
<dbReference type="PANTHER" id="PTHR37984:SF5">
    <property type="entry name" value="PROTEIN NYNRIN-LIKE"/>
    <property type="match status" value="1"/>
</dbReference>
<dbReference type="FunFam" id="3.10.20.370:FF:000001">
    <property type="entry name" value="Retrovirus-related Pol polyprotein from transposon 17.6-like protein"/>
    <property type="match status" value="1"/>
</dbReference>
<evidence type="ECO:0000256" key="9">
    <source>
        <dbReference type="ARBA" id="ARBA00022842"/>
    </source>
</evidence>
<keyword evidence="3" id="KW-0548">Nucleotidyltransferase</keyword>
<evidence type="ECO:0000256" key="1">
    <source>
        <dbReference type="ARBA" id="ARBA00022670"/>
    </source>
</evidence>
<dbReference type="InterPro" id="IPR012337">
    <property type="entry name" value="RNaseH-like_sf"/>
</dbReference>
<feature type="domain" description="Integrase catalytic" evidence="15">
    <location>
        <begin position="315"/>
        <end position="474"/>
    </location>
</feature>
<dbReference type="GO" id="GO:0003677">
    <property type="term" value="F:DNA binding"/>
    <property type="evidence" value="ECO:0007669"/>
    <property type="project" value="UniProtKB-KW"/>
</dbReference>
<dbReference type="GO" id="GO:0015074">
    <property type="term" value="P:DNA integration"/>
    <property type="evidence" value="ECO:0007669"/>
    <property type="project" value="UniProtKB-KW"/>
</dbReference>
<organism evidence="16 17">
    <name type="scientific">Paspalum notatum var. saurae</name>
    <dbReference type="NCBI Taxonomy" id="547442"/>
    <lineage>
        <taxon>Eukaryota</taxon>
        <taxon>Viridiplantae</taxon>
        <taxon>Streptophyta</taxon>
        <taxon>Embryophyta</taxon>
        <taxon>Tracheophyta</taxon>
        <taxon>Spermatophyta</taxon>
        <taxon>Magnoliopsida</taxon>
        <taxon>Liliopsida</taxon>
        <taxon>Poales</taxon>
        <taxon>Poaceae</taxon>
        <taxon>PACMAD clade</taxon>
        <taxon>Panicoideae</taxon>
        <taxon>Andropogonodae</taxon>
        <taxon>Paspaleae</taxon>
        <taxon>Paspalinae</taxon>
        <taxon>Paspalum</taxon>
    </lineage>
</organism>
<keyword evidence="5" id="KW-0479">Metal-binding</keyword>